<evidence type="ECO:0000256" key="1">
    <source>
        <dbReference type="ARBA" id="ARBA00004308"/>
    </source>
</evidence>
<dbReference type="GO" id="GO:0010008">
    <property type="term" value="C:endosome membrane"/>
    <property type="evidence" value="ECO:0007669"/>
    <property type="project" value="UniProtKB-SubCell"/>
</dbReference>
<dbReference type="Proteomes" id="UP000030693">
    <property type="component" value="Unassembled WGS sequence"/>
</dbReference>
<dbReference type="Gene3D" id="2.70.130.10">
    <property type="entry name" value="Mannose-6-phosphate receptor binding domain"/>
    <property type="match status" value="3"/>
</dbReference>
<comment type="subcellular location">
    <subcellularLocation>
        <location evidence="1">Endomembrane system</location>
    </subcellularLocation>
</comment>
<dbReference type="AlphaFoldDB" id="A0A058Z3D3"/>
<dbReference type="EMBL" id="KB932208">
    <property type="protein sequence ID" value="KCV68641.1"/>
    <property type="molecule type" value="Genomic_DNA"/>
</dbReference>
<keyword evidence="5 9" id="KW-1133">Transmembrane helix</keyword>
<dbReference type="PROSITE" id="PS51914">
    <property type="entry name" value="MRH"/>
    <property type="match status" value="3"/>
</dbReference>
<evidence type="ECO:0000256" key="6">
    <source>
        <dbReference type="ARBA" id="ARBA00023136"/>
    </source>
</evidence>
<keyword evidence="4 10" id="KW-0732">Signal</keyword>
<evidence type="ECO:0000256" key="3">
    <source>
        <dbReference type="ARBA" id="ARBA00022692"/>
    </source>
</evidence>
<dbReference type="Pfam" id="PF02157">
    <property type="entry name" value="Man-6-P_recep"/>
    <property type="match status" value="1"/>
</dbReference>
<gene>
    <name evidence="12" type="ORF">H696_04932</name>
</gene>
<evidence type="ECO:0000256" key="2">
    <source>
        <dbReference type="ARBA" id="ARBA00022448"/>
    </source>
</evidence>
<feature type="signal peptide" evidence="10">
    <location>
        <begin position="1"/>
        <end position="28"/>
    </location>
</feature>
<keyword evidence="13" id="KW-1185">Reference proteome</keyword>
<dbReference type="InterPro" id="IPR009011">
    <property type="entry name" value="Man6P_isomerase_rcpt-bd_dom_sf"/>
</dbReference>
<feature type="chain" id="PRO_5001571715" description="MRH domain-containing protein" evidence="10">
    <location>
        <begin position="29"/>
        <end position="604"/>
    </location>
</feature>
<dbReference type="GO" id="GO:0038023">
    <property type="term" value="F:signaling receptor activity"/>
    <property type="evidence" value="ECO:0007669"/>
    <property type="project" value="InterPro"/>
</dbReference>
<dbReference type="SMART" id="SM01404">
    <property type="entry name" value="CIMR"/>
    <property type="match status" value="3"/>
</dbReference>
<dbReference type="eggNOG" id="KOG4504">
    <property type="taxonomic scope" value="Eukaryota"/>
</dbReference>
<dbReference type="InterPro" id="IPR044865">
    <property type="entry name" value="MRH_dom"/>
</dbReference>
<accession>A0A058Z3D3</accession>
<proteinExistence type="predicted"/>
<dbReference type="PANTHER" id="PTHR15071:SF0">
    <property type="entry name" value="MANNOSE 6-PHOSPHATE RECEPTOR-LIKE PROTEIN 1"/>
    <property type="match status" value="1"/>
</dbReference>
<evidence type="ECO:0000259" key="11">
    <source>
        <dbReference type="PROSITE" id="PS51914"/>
    </source>
</evidence>
<keyword evidence="7" id="KW-1015">Disulfide bond</keyword>
<protein>
    <recommendedName>
        <fullName evidence="11">MRH domain-containing protein</fullName>
    </recommendedName>
</protein>
<dbReference type="InterPro" id="IPR028927">
    <property type="entry name" value="Man-6-P_rcpt"/>
</dbReference>
<keyword evidence="6 9" id="KW-0472">Membrane</keyword>
<sequence length="604" mass="64854">MRQPRNLPAALMLLALIAVLGLAMGAMGLPVSAADAPEPSKLCYFEDPNTKDIYDLRPLQRTSAPNYKDFSLDPNREFLYVLNLCAPVVAETFESAYGPTKCPPGGVHACQIDMLNDMEDEVYSLGTLSEVNILAPGQLDIVFTGGDMCRRSNIPRSISILAACDESADDTSPQFVGEFACTYSFIWVTKHACPIVTPKPTTPIPNPENCFIEDPEHNIRYDFTALSLPPGQHYAINLPKTITGEDSRLLLNICGNVEHPSLPDGTSNAGVIHVSGQSDPASARLHAVTGRTSPSNIVINNSGQSLSYTFANGGDCQNSDGKTVPFTTTILFTCNASLSGRLGTPVFMKHSDKCSFLLAWNSPVACGQMIEQTCNVNDGTNKVDLSALTLPSDAKTNYAPLVLAENNKPNHEYLMNVCDDLVPAQNPCREGVSICMIDKSSPGQAGLSLGNSGTLKTQDGNTVMRFSDGDACPGSSHTNPNGALRISSDVHYLCDPTAGVGIPRLMSIREEQCHYLFTWKTAAACEKAIIPPPASGGLSGGVIAIIVMLSLVSVYVIGGIVYNRFFMNKSGLEQIPHWEYLEAGYYSAKHIFTGNRAPSGSIQI</sequence>
<evidence type="ECO:0000256" key="7">
    <source>
        <dbReference type="ARBA" id="ARBA00023157"/>
    </source>
</evidence>
<evidence type="ECO:0000256" key="8">
    <source>
        <dbReference type="ARBA" id="ARBA00023180"/>
    </source>
</evidence>
<evidence type="ECO:0000313" key="13">
    <source>
        <dbReference type="Proteomes" id="UP000030693"/>
    </source>
</evidence>
<dbReference type="GO" id="GO:0007041">
    <property type="term" value="P:lysosomal transport"/>
    <property type="evidence" value="ECO:0007669"/>
    <property type="project" value="InterPro"/>
</dbReference>
<feature type="domain" description="MRH" evidence="11">
    <location>
        <begin position="41"/>
        <end position="195"/>
    </location>
</feature>
<dbReference type="GO" id="GO:0005537">
    <property type="term" value="F:D-mannose binding"/>
    <property type="evidence" value="ECO:0007669"/>
    <property type="project" value="InterPro"/>
</dbReference>
<evidence type="ECO:0000256" key="10">
    <source>
        <dbReference type="SAM" id="SignalP"/>
    </source>
</evidence>
<feature type="domain" description="MRH" evidence="11">
    <location>
        <begin position="208"/>
        <end position="368"/>
    </location>
</feature>
<dbReference type="STRING" id="691883.A0A058Z3D3"/>
<dbReference type="OMA" id="LTCAHGS"/>
<reference evidence="12" key="1">
    <citation type="submission" date="2013-04" db="EMBL/GenBank/DDBJ databases">
        <title>The Genome Sequence of Fonticula alba ATCC 38817.</title>
        <authorList>
            <consortium name="The Broad Institute Genomics Platform"/>
            <person name="Russ C."/>
            <person name="Cuomo C."/>
            <person name="Burger G."/>
            <person name="Gray M.W."/>
            <person name="Holland P.W.H."/>
            <person name="King N."/>
            <person name="Lang F.B.F."/>
            <person name="Roger A.J."/>
            <person name="Ruiz-Trillo I."/>
            <person name="Brown M."/>
            <person name="Walker B."/>
            <person name="Young S."/>
            <person name="Zeng Q."/>
            <person name="Gargeya S."/>
            <person name="Fitzgerald M."/>
            <person name="Haas B."/>
            <person name="Abouelleil A."/>
            <person name="Allen A.W."/>
            <person name="Alvarado L."/>
            <person name="Arachchi H.M."/>
            <person name="Berlin A.M."/>
            <person name="Chapman S.B."/>
            <person name="Gainer-Dewar J."/>
            <person name="Goldberg J."/>
            <person name="Griggs A."/>
            <person name="Gujja S."/>
            <person name="Hansen M."/>
            <person name="Howarth C."/>
            <person name="Imamovic A."/>
            <person name="Ireland A."/>
            <person name="Larimer J."/>
            <person name="McCowan C."/>
            <person name="Murphy C."/>
            <person name="Pearson M."/>
            <person name="Poon T.W."/>
            <person name="Priest M."/>
            <person name="Roberts A."/>
            <person name="Saif S."/>
            <person name="Shea T."/>
            <person name="Sisk P."/>
            <person name="Sykes S."/>
            <person name="Wortman J."/>
            <person name="Nusbaum C."/>
            <person name="Birren B."/>
        </authorList>
    </citation>
    <scope>NUCLEOTIDE SEQUENCE [LARGE SCALE GENOMIC DNA]</scope>
    <source>
        <strain evidence="12">ATCC 38817</strain>
    </source>
</reference>
<dbReference type="RefSeq" id="XP_009497073.1">
    <property type="nucleotide sequence ID" value="XM_009498798.1"/>
</dbReference>
<evidence type="ECO:0000313" key="12">
    <source>
        <dbReference type="EMBL" id="KCV68641.1"/>
    </source>
</evidence>
<feature type="transmembrane region" description="Helical" evidence="9">
    <location>
        <begin position="538"/>
        <end position="562"/>
    </location>
</feature>
<dbReference type="Pfam" id="PF00878">
    <property type="entry name" value="CIMR"/>
    <property type="match status" value="2"/>
</dbReference>
<feature type="domain" description="MRH" evidence="11">
    <location>
        <begin position="372"/>
        <end position="527"/>
    </location>
</feature>
<organism evidence="12">
    <name type="scientific">Fonticula alba</name>
    <name type="common">Slime mold</name>
    <dbReference type="NCBI Taxonomy" id="691883"/>
    <lineage>
        <taxon>Eukaryota</taxon>
        <taxon>Rotosphaerida</taxon>
        <taxon>Fonticulaceae</taxon>
        <taxon>Fonticula</taxon>
    </lineage>
</organism>
<dbReference type="GO" id="GO:0000139">
    <property type="term" value="C:Golgi membrane"/>
    <property type="evidence" value="ECO:0007669"/>
    <property type="project" value="UniProtKB-SubCell"/>
</dbReference>
<keyword evidence="3 9" id="KW-0812">Transmembrane</keyword>
<evidence type="ECO:0000256" key="4">
    <source>
        <dbReference type="ARBA" id="ARBA00022729"/>
    </source>
</evidence>
<dbReference type="SUPFAM" id="SSF50911">
    <property type="entry name" value="Mannose 6-phosphate receptor domain"/>
    <property type="match status" value="3"/>
</dbReference>
<dbReference type="PANTHER" id="PTHR15071">
    <property type="entry name" value="MANNOSE-6-PHOSPHATE RECEPTOR FAMILY MEMBER"/>
    <property type="match status" value="1"/>
</dbReference>
<name>A0A058Z3D3_FONAL</name>
<evidence type="ECO:0000256" key="9">
    <source>
        <dbReference type="SAM" id="Phobius"/>
    </source>
</evidence>
<dbReference type="InterPro" id="IPR000479">
    <property type="entry name" value="CIMR_rpt"/>
</dbReference>
<keyword evidence="8" id="KW-0325">Glycoprotein</keyword>
<keyword evidence="2" id="KW-0813">Transport</keyword>
<dbReference type="OrthoDB" id="4504960at2759"/>
<evidence type="ECO:0000256" key="5">
    <source>
        <dbReference type="ARBA" id="ARBA00022989"/>
    </source>
</evidence>
<dbReference type="GeneID" id="20529657"/>